<evidence type="ECO:0000256" key="2">
    <source>
        <dbReference type="SAM" id="Phobius"/>
    </source>
</evidence>
<proteinExistence type="predicted"/>
<feature type="region of interest" description="Disordered" evidence="1">
    <location>
        <begin position="38"/>
        <end position="63"/>
    </location>
</feature>
<dbReference type="Gene3D" id="2.60.40.10">
    <property type="entry name" value="Immunoglobulins"/>
    <property type="match status" value="1"/>
</dbReference>
<comment type="caution">
    <text evidence="3">The sequence shown here is derived from an EMBL/GenBank/DDBJ whole genome shotgun (WGS) entry which is preliminary data.</text>
</comment>
<keyword evidence="2" id="KW-1133">Transmembrane helix</keyword>
<evidence type="ECO:0000313" key="3">
    <source>
        <dbReference type="EMBL" id="OGY21370.1"/>
    </source>
</evidence>
<evidence type="ECO:0000256" key="1">
    <source>
        <dbReference type="SAM" id="MobiDB-lite"/>
    </source>
</evidence>
<feature type="transmembrane region" description="Helical" evidence="2">
    <location>
        <begin position="6"/>
        <end position="26"/>
    </location>
</feature>
<dbReference type="AlphaFoldDB" id="A0A1G1W1A9"/>
<accession>A0A1G1W1A9</accession>
<dbReference type="InterPro" id="IPR013783">
    <property type="entry name" value="Ig-like_fold"/>
</dbReference>
<feature type="compositionally biased region" description="Polar residues" evidence="1">
    <location>
        <begin position="48"/>
        <end position="60"/>
    </location>
</feature>
<evidence type="ECO:0008006" key="5">
    <source>
        <dbReference type="Google" id="ProtNLM"/>
    </source>
</evidence>
<keyword evidence="2" id="KW-0472">Membrane</keyword>
<sequence>MRKEVVIVILVGILIGAIVAYGIYTAQSALKQRELKSQEILPKDNQEKTSPSSHTLSINEPQDESIWDQEKINVNGTTTPKSVVTILTEENEYLLSADSEGYFNAEVGLTGGANTITVSSFDEQGNRAQQSVVVVYSTEL</sequence>
<dbReference type="EMBL" id="MHCL01000012">
    <property type="protein sequence ID" value="OGY21370.1"/>
    <property type="molecule type" value="Genomic_DNA"/>
</dbReference>
<dbReference type="STRING" id="1797593.A3A65_06590"/>
<dbReference type="Proteomes" id="UP000176723">
    <property type="component" value="Unassembled WGS sequence"/>
</dbReference>
<protein>
    <recommendedName>
        <fullName evidence="5">Bacterial Ig domain-containing protein</fullName>
    </recommendedName>
</protein>
<reference evidence="3 4" key="1">
    <citation type="journal article" date="2016" name="Nat. Commun.">
        <title>Thousands of microbial genomes shed light on interconnected biogeochemical processes in an aquifer system.</title>
        <authorList>
            <person name="Anantharaman K."/>
            <person name="Brown C.T."/>
            <person name="Hug L.A."/>
            <person name="Sharon I."/>
            <person name="Castelle C.J."/>
            <person name="Probst A.J."/>
            <person name="Thomas B.C."/>
            <person name="Singh A."/>
            <person name="Wilkins M.J."/>
            <person name="Karaoz U."/>
            <person name="Brodie E.L."/>
            <person name="Williams K.H."/>
            <person name="Hubbard S.S."/>
            <person name="Banfield J.F."/>
        </authorList>
    </citation>
    <scope>NUCLEOTIDE SEQUENCE [LARGE SCALE GENOMIC DNA]</scope>
</reference>
<keyword evidence="2" id="KW-0812">Transmembrane</keyword>
<dbReference type="Pfam" id="PF09136">
    <property type="entry name" value="Glucodextran_B"/>
    <property type="match status" value="1"/>
</dbReference>
<name>A0A1G1W1A9_9BACT</name>
<gene>
    <name evidence="3" type="ORF">A3A65_06590</name>
</gene>
<evidence type="ECO:0000313" key="4">
    <source>
        <dbReference type="Proteomes" id="UP000176723"/>
    </source>
</evidence>
<feature type="compositionally biased region" description="Basic and acidic residues" evidence="1">
    <location>
        <begin position="38"/>
        <end position="47"/>
    </location>
</feature>
<organism evidence="3 4">
    <name type="scientific">Candidatus Chisholmbacteria bacterium RIFCSPLOWO2_01_FULL_49_14</name>
    <dbReference type="NCBI Taxonomy" id="1797593"/>
    <lineage>
        <taxon>Bacteria</taxon>
        <taxon>Candidatus Chisholmiibacteriota</taxon>
    </lineage>
</organism>